<feature type="chain" id="PRO_5008001627" evidence="1">
    <location>
        <begin position="29"/>
        <end position="308"/>
    </location>
</feature>
<reference evidence="4" key="1">
    <citation type="submission" date="2015-01" db="EMBL/GenBank/DDBJ databases">
        <title>Flavisolibacter sp./LCS9/ whole genome sequencing.</title>
        <authorList>
            <person name="Kim M.K."/>
            <person name="Srinivasan S."/>
            <person name="Lee J.-J."/>
        </authorList>
    </citation>
    <scope>NUCLEOTIDE SEQUENCE [LARGE SCALE GENOMIC DNA]</scope>
    <source>
        <strain evidence="4">LCS9</strain>
    </source>
</reference>
<feature type="domain" description="Endonuclease/exonuclease/phosphatase" evidence="2">
    <location>
        <begin position="44"/>
        <end position="298"/>
    </location>
</feature>
<dbReference type="GO" id="GO:0000175">
    <property type="term" value="F:3'-5'-RNA exonuclease activity"/>
    <property type="evidence" value="ECO:0007669"/>
    <property type="project" value="TreeGrafter"/>
</dbReference>
<dbReference type="EMBL" id="CP011390">
    <property type="protein sequence ID" value="ANE53647.1"/>
    <property type="molecule type" value="Genomic_DNA"/>
</dbReference>
<dbReference type="STRING" id="1492898.SY85_21345"/>
<gene>
    <name evidence="3" type="ORF">SY85_21345</name>
</gene>
<organism evidence="3 4">
    <name type="scientific">Flavisolibacter tropicus</name>
    <dbReference type="NCBI Taxonomy" id="1492898"/>
    <lineage>
        <taxon>Bacteria</taxon>
        <taxon>Pseudomonadati</taxon>
        <taxon>Bacteroidota</taxon>
        <taxon>Chitinophagia</taxon>
        <taxon>Chitinophagales</taxon>
        <taxon>Chitinophagaceae</taxon>
        <taxon>Flavisolibacter</taxon>
    </lineage>
</organism>
<evidence type="ECO:0000313" key="3">
    <source>
        <dbReference type="EMBL" id="ANE53647.1"/>
    </source>
</evidence>
<dbReference type="KEGG" id="fla:SY85_21345"/>
<reference evidence="3 4" key="2">
    <citation type="journal article" date="2016" name="Int. J. Syst. Evol. Microbiol.">
        <title>Flavisolibacter tropicus sp. nov., isolated from tropical soil.</title>
        <authorList>
            <person name="Lee J.J."/>
            <person name="Kang M.S."/>
            <person name="Kim G.S."/>
            <person name="Lee C.S."/>
            <person name="Lim S."/>
            <person name="Lee J."/>
            <person name="Roh S.H."/>
            <person name="Kang H."/>
            <person name="Ha J.M."/>
            <person name="Bae S."/>
            <person name="Jung H.Y."/>
            <person name="Kim M.K."/>
        </authorList>
    </citation>
    <scope>NUCLEOTIDE SEQUENCE [LARGE SCALE GENOMIC DNA]</scope>
    <source>
        <strain evidence="3 4">LCS9</strain>
    </source>
</reference>
<dbReference type="OrthoDB" id="9793162at2"/>
<dbReference type="Pfam" id="PF03372">
    <property type="entry name" value="Exo_endo_phos"/>
    <property type="match status" value="1"/>
</dbReference>
<dbReference type="CDD" id="cd09083">
    <property type="entry name" value="EEP-1"/>
    <property type="match status" value="1"/>
</dbReference>
<dbReference type="PANTHER" id="PTHR12121:SF36">
    <property type="entry name" value="ENDONUCLEASE_EXONUCLEASE_PHOSPHATASE DOMAIN-CONTAINING PROTEIN"/>
    <property type="match status" value="1"/>
</dbReference>
<sequence length="308" mass="34855">MEGSSRRKFVKGLGAAALLPLLPKFSLAGDHYSETADASRHRVLTCNIRVALPEDEAKGLGWPQRKDICIDVIKKYKPDILCLQEVLKVQAADFKKAFPAYQLIGFDGPEMDAHPEGYHGIAKNPILYDTRRYELIAAGTYWLSETPLVAGSMSWDTARARHANWVRLKEKKSQKEFRVVNLHLDHVSEKAKVEQTKMVVVESAQYQPDFPQILTGDFNTRFQSKVFESVRGDGWKESYETVYGEVEAGYTTHEFQGANYEKGASKGRIDFVWYRGGVKPVDAVIIKDAVNGKYPSDHYFMRADLVIE</sequence>
<evidence type="ECO:0000259" key="2">
    <source>
        <dbReference type="Pfam" id="PF03372"/>
    </source>
</evidence>
<dbReference type="PANTHER" id="PTHR12121">
    <property type="entry name" value="CARBON CATABOLITE REPRESSOR PROTEIN 4"/>
    <property type="match status" value="1"/>
</dbReference>
<dbReference type="Gene3D" id="3.60.10.10">
    <property type="entry name" value="Endonuclease/exonuclease/phosphatase"/>
    <property type="match status" value="1"/>
</dbReference>
<keyword evidence="4" id="KW-1185">Reference proteome</keyword>
<keyword evidence="1" id="KW-0732">Signal</keyword>
<name>A0A172U3T3_9BACT</name>
<dbReference type="InterPro" id="IPR006311">
    <property type="entry name" value="TAT_signal"/>
</dbReference>
<protein>
    <submittedName>
        <fullName evidence="3">Endonuclease</fullName>
    </submittedName>
</protein>
<keyword evidence="3" id="KW-0540">Nuclease</keyword>
<dbReference type="SUPFAM" id="SSF56219">
    <property type="entry name" value="DNase I-like"/>
    <property type="match status" value="1"/>
</dbReference>
<dbReference type="PATRIC" id="fig|1492898.3.peg.4630"/>
<dbReference type="AlphaFoldDB" id="A0A172U3T3"/>
<accession>A0A172U3T3</accession>
<feature type="signal peptide" evidence="1">
    <location>
        <begin position="1"/>
        <end position="28"/>
    </location>
</feature>
<evidence type="ECO:0000313" key="4">
    <source>
        <dbReference type="Proteomes" id="UP000077177"/>
    </source>
</evidence>
<dbReference type="InterPro" id="IPR036691">
    <property type="entry name" value="Endo/exonu/phosph_ase_sf"/>
</dbReference>
<dbReference type="InterPro" id="IPR005135">
    <property type="entry name" value="Endo/exonuclease/phosphatase"/>
</dbReference>
<dbReference type="PROSITE" id="PS51318">
    <property type="entry name" value="TAT"/>
    <property type="match status" value="1"/>
</dbReference>
<dbReference type="Proteomes" id="UP000077177">
    <property type="component" value="Chromosome"/>
</dbReference>
<keyword evidence="3" id="KW-0378">Hydrolase</keyword>
<keyword evidence="3" id="KW-0255">Endonuclease</keyword>
<dbReference type="GO" id="GO:0004519">
    <property type="term" value="F:endonuclease activity"/>
    <property type="evidence" value="ECO:0007669"/>
    <property type="project" value="UniProtKB-KW"/>
</dbReference>
<dbReference type="InterPro" id="IPR050410">
    <property type="entry name" value="CCR4/nocturin_mRNA_transcr"/>
</dbReference>
<evidence type="ECO:0000256" key="1">
    <source>
        <dbReference type="SAM" id="SignalP"/>
    </source>
</evidence>
<proteinExistence type="predicted"/>